<sequence length="742" mass="81402">MEDSFIQCRGVVIGTCPKTHDPENGRNIRICRLPVEARPRRGLQFAALSREAYDVGGHVTYTSSRVTLTVTPDGWICGHSTREMQGAIDLSAVRFCKTGGLSLTDEVTLHTVDVGGSRLVCLQGHLHECFFASDSKRPVAMLPESCRPQEVLSFVTAGSGPGAFHLVQLRPIRGSGIGGDLMWKDGVWSHDQVHLTGIMYEVNPDALQFSFLDASWTPEILRIFVAEFQKFLISKFGGIEEAWDEAFDLTGEGVVNFTQFSMGCKKAGYVGNATRLWAALCEDGGGEIKLEELARDYLNPPAEPQPESEVTRRPSLAAMLSGLEELRGAAGMDDRGIPALLLNASQPIPSPLLRNECHRCGSDFEHMEVPWHHPTASCLRQASGRQPAVALDASLSLQGINSGSSRYEVVQFIAACEGRRLFWALLMNKVTVGARRLGENRHAMLLCVPRTCDETAAAYWLAPAFIETETFEGVAQTQSPLWRRSCERPDHVVLAPRMAVKAEEEGEFAKIVLESGERPPWTLWSKELRGALRWPSLSCALWGAPLRLVRGLELQKGLPARLSLPQELLRSGWKLEPPARVVAAWTSEVATRGGRQLPQIDLDLDDLWDAGPSDRGSGYEHHPPEHAHEHVHHVHHHHEHNVAHLGHSHDEAMSDLGLALISSGTTVLLATISAVLAMRLFREMLRTDTPEQPNSGGVIQMDIPGLRPFVPFSGHGHRLSTEGTEEEKSDAARASGSAPAGQ</sequence>
<evidence type="ECO:0000256" key="2">
    <source>
        <dbReference type="SAM" id="Phobius"/>
    </source>
</evidence>
<proteinExistence type="predicted"/>
<feature type="region of interest" description="Disordered" evidence="1">
    <location>
        <begin position="714"/>
        <end position="742"/>
    </location>
</feature>
<keyword evidence="4" id="KW-1185">Reference proteome</keyword>
<organism evidence="3 4">
    <name type="scientific">Durusdinium trenchii</name>
    <dbReference type="NCBI Taxonomy" id="1381693"/>
    <lineage>
        <taxon>Eukaryota</taxon>
        <taxon>Sar</taxon>
        <taxon>Alveolata</taxon>
        <taxon>Dinophyceae</taxon>
        <taxon>Suessiales</taxon>
        <taxon>Symbiodiniaceae</taxon>
        <taxon>Durusdinium</taxon>
    </lineage>
</organism>
<name>A0ABP0JF08_9DINO</name>
<dbReference type="EMBL" id="CAXAMM010007002">
    <property type="protein sequence ID" value="CAK9012973.1"/>
    <property type="molecule type" value="Genomic_DNA"/>
</dbReference>
<evidence type="ECO:0000313" key="3">
    <source>
        <dbReference type="EMBL" id="CAK9012973.1"/>
    </source>
</evidence>
<evidence type="ECO:0000313" key="4">
    <source>
        <dbReference type="Proteomes" id="UP001642464"/>
    </source>
</evidence>
<evidence type="ECO:0000256" key="1">
    <source>
        <dbReference type="SAM" id="MobiDB-lite"/>
    </source>
</evidence>
<keyword evidence="2" id="KW-0472">Membrane</keyword>
<keyword evidence="2" id="KW-0812">Transmembrane</keyword>
<protein>
    <submittedName>
        <fullName evidence="3">Lysosomal acid phosphatase</fullName>
    </submittedName>
</protein>
<dbReference type="Proteomes" id="UP001642464">
    <property type="component" value="Unassembled WGS sequence"/>
</dbReference>
<feature type="transmembrane region" description="Helical" evidence="2">
    <location>
        <begin position="656"/>
        <end position="677"/>
    </location>
</feature>
<reference evidence="3 4" key="1">
    <citation type="submission" date="2024-02" db="EMBL/GenBank/DDBJ databases">
        <authorList>
            <person name="Chen Y."/>
            <person name="Shah S."/>
            <person name="Dougan E. K."/>
            <person name="Thang M."/>
            <person name="Chan C."/>
        </authorList>
    </citation>
    <scope>NUCLEOTIDE SEQUENCE [LARGE SCALE GENOMIC DNA]</scope>
</reference>
<gene>
    <name evidence="3" type="ORF">SCF082_LOCUS11722</name>
</gene>
<keyword evidence="2" id="KW-1133">Transmembrane helix</keyword>
<accession>A0ABP0JF08</accession>
<comment type="caution">
    <text evidence="3">The sequence shown here is derived from an EMBL/GenBank/DDBJ whole genome shotgun (WGS) entry which is preliminary data.</text>
</comment>